<evidence type="ECO:0000256" key="2">
    <source>
        <dbReference type="SAM" id="MobiDB-lite"/>
    </source>
</evidence>
<name>A0A0F9ZE28_TRIHA</name>
<dbReference type="OMA" id="TTHHYEL"/>
<dbReference type="Pfam" id="PF23276">
    <property type="entry name" value="TPR_24"/>
    <property type="match status" value="1"/>
</dbReference>
<proteinExistence type="predicted"/>
<gene>
    <name evidence="4" type="ORF">THAR02_09266</name>
</gene>
<evidence type="ECO:0000313" key="4">
    <source>
        <dbReference type="EMBL" id="KKO98636.1"/>
    </source>
</evidence>
<protein>
    <recommendedName>
        <fullName evidence="3">Pentatricopeptide repeat-containing protein-mitochondrial domain-containing protein</fullName>
    </recommendedName>
</protein>
<feature type="compositionally biased region" description="Polar residues" evidence="2">
    <location>
        <begin position="8"/>
        <end position="17"/>
    </location>
</feature>
<dbReference type="InterPro" id="IPR057027">
    <property type="entry name" value="TPR_mt"/>
</dbReference>
<dbReference type="PANTHER" id="PTHR47447">
    <property type="entry name" value="OS03G0856100 PROTEIN"/>
    <property type="match status" value="1"/>
</dbReference>
<dbReference type="OrthoDB" id="747253at2759"/>
<evidence type="ECO:0000259" key="3">
    <source>
        <dbReference type="Pfam" id="PF23276"/>
    </source>
</evidence>
<organism evidence="4 5">
    <name type="scientific">Trichoderma harzianum</name>
    <name type="common">Hypocrea lixii</name>
    <dbReference type="NCBI Taxonomy" id="5544"/>
    <lineage>
        <taxon>Eukaryota</taxon>
        <taxon>Fungi</taxon>
        <taxon>Dikarya</taxon>
        <taxon>Ascomycota</taxon>
        <taxon>Pezizomycotina</taxon>
        <taxon>Sordariomycetes</taxon>
        <taxon>Hypocreomycetidae</taxon>
        <taxon>Hypocreales</taxon>
        <taxon>Hypocreaceae</taxon>
        <taxon>Trichoderma</taxon>
    </lineage>
</organism>
<feature type="domain" description="Pentatricopeptide repeat-containing protein-mitochondrial" evidence="3">
    <location>
        <begin position="301"/>
        <end position="430"/>
    </location>
</feature>
<dbReference type="Gene3D" id="1.25.40.10">
    <property type="entry name" value="Tetratricopeptide repeat domain"/>
    <property type="match status" value="2"/>
</dbReference>
<feature type="compositionally biased region" description="Basic and acidic residues" evidence="2">
    <location>
        <begin position="34"/>
        <end position="43"/>
    </location>
</feature>
<reference evidence="5" key="1">
    <citation type="journal article" date="2015" name="Genome Announc.">
        <title>Draft whole-genome sequence of the biocontrol agent Trichoderma harzianum T6776.</title>
        <authorList>
            <person name="Baroncelli R."/>
            <person name="Piaggeschi G."/>
            <person name="Fiorini L."/>
            <person name="Bertolini E."/>
            <person name="Zapparata A."/>
            <person name="Pe M.E."/>
            <person name="Sarrocco S."/>
            <person name="Vannacci G."/>
        </authorList>
    </citation>
    <scope>NUCLEOTIDE SEQUENCE [LARGE SCALE GENOMIC DNA]</scope>
    <source>
        <strain evidence="5">T6776</strain>
    </source>
</reference>
<dbReference type="EMBL" id="JOKZ01000401">
    <property type="protein sequence ID" value="KKO98636.1"/>
    <property type="molecule type" value="Genomic_DNA"/>
</dbReference>
<comment type="caution">
    <text evidence="4">The sequence shown here is derived from an EMBL/GenBank/DDBJ whole genome shotgun (WGS) entry which is preliminary data.</text>
</comment>
<dbReference type="InterPro" id="IPR011990">
    <property type="entry name" value="TPR-like_helical_dom_sf"/>
</dbReference>
<keyword evidence="1" id="KW-0677">Repeat</keyword>
<accession>A0A0F9ZE28</accession>
<dbReference type="Proteomes" id="UP000034112">
    <property type="component" value="Unassembled WGS sequence"/>
</dbReference>
<evidence type="ECO:0000313" key="5">
    <source>
        <dbReference type="Proteomes" id="UP000034112"/>
    </source>
</evidence>
<sequence>MHVRCYETGSSFASRNGVSDHESSRSDSQAPEAQQREEIKDGSLTDATPRSWRARLLAPAAPSEETLKASTTEEILAALASLREVRKWTPASSNQEVDQHLRIVQLVQHLMRVENQPITPFIYECLMDAMAHPRGSVDGVRRILDDMVEQQGMKPTAELCNAALRALMNHPDYVLRMEIRNIMQEYWFPTDTPVKQTVAIGLLRDDQHELAYAKLTEMIEQGAKVDPWVYDIFILVFGKLGFLDEMLQLLYRRKNLAGSTDPMVINLTYYALDVCSQAYHHAGTLFGWLSVVQNHLVQPSDGIIENVLGTAARNADAQLATEALDMVSERTRAQPYHYEAVVEAFAGSGDLAAAIRTLSIMSENGIRIGRGYTRTLHKAVRSRPELLDNAEAVVREAARARPVPRAAAAAVVESIAEAHGSARALSLYRDLPTLCDVEPPNARMLQNLIIHSADEATAKYFAKEYADQVSEDDDPTQSTATFSILVTRCAEVGEMDLAFRFVKQAMAGGITKSRSLRWISVLVEQAVTREDGRVWPVVDSLLNTGDEDTAKSVRRILQQKRISKLASQWRAKTPTTTP</sequence>
<evidence type="ECO:0000256" key="1">
    <source>
        <dbReference type="ARBA" id="ARBA00022737"/>
    </source>
</evidence>
<dbReference type="AlphaFoldDB" id="A0A0F9ZE28"/>
<dbReference type="PANTHER" id="PTHR47447:SF17">
    <property type="entry name" value="OS12G0638900 PROTEIN"/>
    <property type="match status" value="1"/>
</dbReference>
<feature type="region of interest" description="Disordered" evidence="2">
    <location>
        <begin position="1"/>
        <end position="45"/>
    </location>
</feature>